<name>A0ABS9HDN4_9ACTN</name>
<dbReference type="PANTHER" id="PTHR43214:SF43">
    <property type="entry name" value="TWO-COMPONENT RESPONSE REGULATOR"/>
    <property type="match status" value="1"/>
</dbReference>
<dbReference type="EMBL" id="JAKJHZ010000010">
    <property type="protein sequence ID" value="MCF6379305.1"/>
    <property type="molecule type" value="Genomic_DNA"/>
</dbReference>
<dbReference type="Gene3D" id="3.40.50.2300">
    <property type="match status" value="1"/>
</dbReference>
<protein>
    <submittedName>
        <fullName evidence="3">Response regulator transcription factor</fullName>
    </submittedName>
</protein>
<gene>
    <name evidence="3" type="ORF">L2K70_16965</name>
</gene>
<keyword evidence="1" id="KW-0238">DNA-binding</keyword>
<dbReference type="Proteomes" id="UP001201161">
    <property type="component" value="Unassembled WGS sequence"/>
</dbReference>
<dbReference type="CDD" id="cd06170">
    <property type="entry name" value="LuxR_C_like"/>
    <property type="match status" value="1"/>
</dbReference>
<dbReference type="PROSITE" id="PS50043">
    <property type="entry name" value="HTH_LUXR_2"/>
    <property type="match status" value="1"/>
</dbReference>
<dbReference type="InterPro" id="IPR016032">
    <property type="entry name" value="Sig_transdc_resp-reg_C-effctor"/>
</dbReference>
<dbReference type="RefSeq" id="WP_236404021.1">
    <property type="nucleotide sequence ID" value="NZ_JAKJHZ010000010.1"/>
</dbReference>
<organism evidence="3 4">
    <name type="scientific">Nocardioides potassii</name>
    <dbReference type="NCBI Taxonomy" id="2911371"/>
    <lineage>
        <taxon>Bacteria</taxon>
        <taxon>Bacillati</taxon>
        <taxon>Actinomycetota</taxon>
        <taxon>Actinomycetes</taxon>
        <taxon>Propionibacteriales</taxon>
        <taxon>Nocardioidaceae</taxon>
        <taxon>Nocardioides</taxon>
    </lineage>
</organism>
<evidence type="ECO:0000259" key="2">
    <source>
        <dbReference type="PROSITE" id="PS50043"/>
    </source>
</evidence>
<dbReference type="PROSITE" id="PS00622">
    <property type="entry name" value="HTH_LUXR_1"/>
    <property type="match status" value="1"/>
</dbReference>
<dbReference type="SUPFAM" id="SSF46894">
    <property type="entry name" value="C-terminal effector domain of the bipartite response regulators"/>
    <property type="match status" value="1"/>
</dbReference>
<feature type="domain" description="HTH luxR-type" evidence="2">
    <location>
        <begin position="137"/>
        <end position="202"/>
    </location>
</feature>
<dbReference type="InterPro" id="IPR039420">
    <property type="entry name" value="WalR-like"/>
</dbReference>
<accession>A0ABS9HDN4</accession>
<dbReference type="SMART" id="SM00421">
    <property type="entry name" value="HTH_LUXR"/>
    <property type="match status" value="1"/>
</dbReference>
<dbReference type="PRINTS" id="PR00038">
    <property type="entry name" value="HTHLUXR"/>
</dbReference>
<evidence type="ECO:0000313" key="4">
    <source>
        <dbReference type="Proteomes" id="UP001201161"/>
    </source>
</evidence>
<dbReference type="InterPro" id="IPR000792">
    <property type="entry name" value="Tscrpt_reg_LuxR_C"/>
</dbReference>
<proteinExistence type="predicted"/>
<evidence type="ECO:0000256" key="1">
    <source>
        <dbReference type="ARBA" id="ARBA00023125"/>
    </source>
</evidence>
<evidence type="ECO:0000313" key="3">
    <source>
        <dbReference type="EMBL" id="MCF6379305.1"/>
    </source>
</evidence>
<dbReference type="PANTHER" id="PTHR43214">
    <property type="entry name" value="TWO-COMPONENT RESPONSE REGULATOR"/>
    <property type="match status" value="1"/>
</dbReference>
<comment type="caution">
    <text evidence="3">The sequence shown here is derived from an EMBL/GenBank/DDBJ whole genome shotgun (WGS) entry which is preliminary data.</text>
</comment>
<dbReference type="Pfam" id="PF00196">
    <property type="entry name" value="GerE"/>
    <property type="match status" value="1"/>
</dbReference>
<reference evidence="3 4" key="1">
    <citation type="submission" date="2022-01" db="EMBL/GenBank/DDBJ databases">
        <title>Nocardioides sp. nov., an actinomycete isolated from mining soil.</title>
        <authorList>
            <person name="Liu L."/>
        </authorList>
    </citation>
    <scope>NUCLEOTIDE SEQUENCE [LARGE SCALE GENOMIC DNA]</scope>
    <source>
        <strain evidence="3 4">KLBMP 9356</strain>
    </source>
</reference>
<sequence>MVGTPVTIRVALPGADELVVRGVAAMLASLPDQFELVTLRTQPPGGVDIALVEVQGVGAGATHLRRALNDPRIRRVAIYTWSIEAAAMESTGWGRIHGCLSKSLRTAELADALRSIHEGQFVVAAGSRSRPVVDSIAADPRAVLTTREEEVLARIATGVSNADIARQMGVTVNSVKSYIKSAYAKVGASSRSQAVLWVLTHELPAAAQTEAITE</sequence>
<keyword evidence="4" id="KW-1185">Reference proteome</keyword>